<dbReference type="SUPFAM" id="SSF55874">
    <property type="entry name" value="ATPase domain of HSP90 chaperone/DNA topoisomerase II/histidine kinase"/>
    <property type="match status" value="1"/>
</dbReference>
<dbReference type="PANTHER" id="PTHR10073:SF12">
    <property type="entry name" value="DNA MISMATCH REPAIR PROTEIN MLH1"/>
    <property type="match status" value="1"/>
</dbReference>
<dbReference type="SUPFAM" id="SSF54211">
    <property type="entry name" value="Ribosomal protein S5 domain 2-like"/>
    <property type="match status" value="1"/>
</dbReference>
<dbReference type="Gene3D" id="3.30.230.10">
    <property type="match status" value="1"/>
</dbReference>
<feature type="compositionally biased region" description="Low complexity" evidence="6">
    <location>
        <begin position="398"/>
        <end position="417"/>
    </location>
</feature>
<dbReference type="InterPro" id="IPR013507">
    <property type="entry name" value="DNA_mismatch_S5_2-like"/>
</dbReference>
<dbReference type="Pfam" id="PF16413">
    <property type="entry name" value="Mlh1_C"/>
    <property type="match status" value="1"/>
</dbReference>
<accession>A0A7J6MTZ0</accession>
<evidence type="ECO:0000256" key="3">
    <source>
        <dbReference type="ARBA" id="ARBA00022763"/>
    </source>
</evidence>
<dbReference type="EMBL" id="JAAPAO010000057">
    <property type="protein sequence ID" value="KAF4674817.1"/>
    <property type="molecule type" value="Genomic_DNA"/>
</dbReference>
<keyword evidence="3" id="KW-0227">DNA damage</keyword>
<dbReference type="Pfam" id="PF01119">
    <property type="entry name" value="DNA_mis_repair"/>
    <property type="match status" value="1"/>
</dbReference>
<name>A0A7J6MTZ0_PERCH</name>
<feature type="region of interest" description="Disordered" evidence="6">
    <location>
        <begin position="380"/>
        <end position="420"/>
    </location>
</feature>
<dbReference type="InterPro" id="IPR038973">
    <property type="entry name" value="MutL/Mlh/Pms-like"/>
</dbReference>
<keyword evidence="4" id="KW-0234">DNA repair</keyword>
<dbReference type="Proteomes" id="UP000591131">
    <property type="component" value="Unassembled WGS sequence"/>
</dbReference>
<dbReference type="GO" id="GO:0030983">
    <property type="term" value="F:mismatched DNA binding"/>
    <property type="evidence" value="ECO:0007669"/>
    <property type="project" value="InterPro"/>
</dbReference>
<evidence type="ECO:0000259" key="7">
    <source>
        <dbReference type="SMART" id="SM01340"/>
    </source>
</evidence>
<dbReference type="FunFam" id="3.30.565.10:FF:000003">
    <property type="entry name" value="DNA mismatch repair endonuclease MutL"/>
    <property type="match status" value="1"/>
</dbReference>
<evidence type="ECO:0000313" key="8">
    <source>
        <dbReference type="EMBL" id="KAF4674817.1"/>
    </source>
</evidence>
<protein>
    <submittedName>
        <fullName evidence="8">DNA mismatch repair protein</fullName>
    </submittedName>
</protein>
<dbReference type="Pfam" id="PF13589">
    <property type="entry name" value="HATPase_c_3"/>
    <property type="match status" value="1"/>
</dbReference>
<evidence type="ECO:0000313" key="9">
    <source>
        <dbReference type="Proteomes" id="UP000591131"/>
    </source>
</evidence>
<dbReference type="InterPro" id="IPR036890">
    <property type="entry name" value="HATPase_C_sf"/>
</dbReference>
<dbReference type="PANTHER" id="PTHR10073">
    <property type="entry name" value="DNA MISMATCH REPAIR PROTEIN MLH, PMS, MUTL"/>
    <property type="match status" value="1"/>
</dbReference>
<dbReference type="SUPFAM" id="SSF53335">
    <property type="entry name" value="S-adenosyl-L-methionine-dependent methyltransferases"/>
    <property type="match status" value="1"/>
</dbReference>
<dbReference type="SMART" id="SM01340">
    <property type="entry name" value="DNA_mis_repair"/>
    <property type="match status" value="1"/>
</dbReference>
<feature type="region of interest" description="Disordered" evidence="6">
    <location>
        <begin position="1"/>
        <end position="21"/>
    </location>
</feature>
<comment type="similarity">
    <text evidence="2">Belongs to the DNA mismatch repair MutL/HexB family.</text>
</comment>
<dbReference type="GO" id="GO:0005524">
    <property type="term" value="F:ATP binding"/>
    <property type="evidence" value="ECO:0007669"/>
    <property type="project" value="InterPro"/>
</dbReference>
<evidence type="ECO:0000256" key="4">
    <source>
        <dbReference type="ARBA" id="ARBA00023204"/>
    </source>
</evidence>
<organism evidence="8 9">
    <name type="scientific">Perkinsus chesapeaki</name>
    <name type="common">Clam parasite</name>
    <name type="synonym">Perkinsus andrewsi</name>
    <dbReference type="NCBI Taxonomy" id="330153"/>
    <lineage>
        <taxon>Eukaryota</taxon>
        <taxon>Sar</taxon>
        <taxon>Alveolata</taxon>
        <taxon>Perkinsozoa</taxon>
        <taxon>Perkinsea</taxon>
        <taxon>Perkinsida</taxon>
        <taxon>Perkinsidae</taxon>
        <taxon>Perkinsus</taxon>
    </lineage>
</organism>
<keyword evidence="5" id="KW-0539">Nucleus</keyword>
<dbReference type="Gene3D" id="3.40.50.150">
    <property type="entry name" value="Vaccinia Virus protein VP39"/>
    <property type="match status" value="1"/>
</dbReference>
<evidence type="ECO:0000256" key="6">
    <source>
        <dbReference type="SAM" id="MobiDB-lite"/>
    </source>
</evidence>
<dbReference type="OrthoDB" id="406178at2759"/>
<gene>
    <name evidence="8" type="primary">MLH1_2</name>
    <name evidence="8" type="ORF">FOL47_008695</name>
</gene>
<dbReference type="InterPro" id="IPR014721">
    <property type="entry name" value="Ribsml_uS5_D2-typ_fold_subgr"/>
</dbReference>
<proteinExistence type="inferred from homology"/>
<evidence type="ECO:0000256" key="5">
    <source>
        <dbReference type="ARBA" id="ARBA00023242"/>
    </source>
</evidence>
<dbReference type="InterPro" id="IPR032189">
    <property type="entry name" value="Mlh1_C"/>
</dbReference>
<dbReference type="AlphaFoldDB" id="A0A7J6MTZ0"/>
<dbReference type="Pfam" id="PF13578">
    <property type="entry name" value="Methyltransf_24"/>
    <property type="match status" value="1"/>
</dbReference>
<dbReference type="GO" id="GO:0032389">
    <property type="term" value="C:MutLalpha complex"/>
    <property type="evidence" value="ECO:0007669"/>
    <property type="project" value="TreeGrafter"/>
</dbReference>
<dbReference type="InterPro" id="IPR029063">
    <property type="entry name" value="SAM-dependent_MTases_sf"/>
</dbReference>
<sequence>MSDGLQAPPESAPEGRPKPTRPIVQLPEVVVNRIAAGEVVARPVNAVKELIENSIDAGSTRIQVLFSANGAITVSDNGCGIQVDDLPILCKRFTTSKLRSFDDLQSIMTHGFRGEALASISHVARLTVTTMTEDAQIAYRCEYIDGEPVAPPQPTAATPGTTIHFTDLFHNLPTRRRSLASTQSEEYARIVDLVSRFAAEYYTIAFTCRNARHGSADVSSPGEEADQMKALRFVLGDRIAKDLIELPDTDIDIGTGAYTASVRGFLTHGNSAAYYRGSQRHTVYSGGSTGGWCTIFINGRLVECTPLRKAIADTYTRYLPKGQKPAAVHLSFNIPGQCVDVNVHPTKKDVTISHMESLVEELQILLDSTLKGHHYSRTYTVPTSSRRRSEGEPVALGHSTTTTTTRHRPASSSSSASMISAAPVRVDSTQAALTTMNMYTQPQADNSLDAPFDECTAAASHCVNAKRLLEKAWGATSERLTDLLSHSVWVGPLNESDTEELRILIQHKRGLFLIEGGPVLMEAAYQQILKSWGSPSLGKDVSSSSLQLNLDAILVDRLSLEPSKARVIANRITSPQILSLIAEIILKVPDVLLPYYDNKVHIETAVARLLVRIWAQIPEGEVNDPQVEAMARILGVWAVQDSLRLTIDTSSNNNVHPLQQLWLKYVSYPAPFKAPTRWEASAHETTLSPIVFKMVTIPQFAIRFCVSILLLLDISMMSMSAEEWWRVSNLDNAKSLALMFDRESRRHFMYREGNIAKSDYQLEMFFEVARSPWIRTICETGFNAGHSAAVFLIANPSARLITFDLGQFEYTMHNLRLAAELFPDRFEYVLGDSYYSLPDIINKYPDLRCDLVFVDGSHTSEGAYNDIKNFHKIASCRNWLLADDTGFKEVNTAWQRAKDEGLVIQYTCLVDLEPTSHWQYLQKPENRSWCLGFFNVTHRDGSDCPTWFPPERNPYKSVTKLDIL</sequence>
<dbReference type="InterPro" id="IPR020568">
    <property type="entry name" value="Ribosomal_Su5_D2-typ_SF"/>
</dbReference>
<dbReference type="GO" id="GO:0016887">
    <property type="term" value="F:ATP hydrolysis activity"/>
    <property type="evidence" value="ECO:0007669"/>
    <property type="project" value="InterPro"/>
</dbReference>
<dbReference type="GO" id="GO:0140664">
    <property type="term" value="F:ATP-dependent DNA damage sensor activity"/>
    <property type="evidence" value="ECO:0007669"/>
    <property type="project" value="InterPro"/>
</dbReference>
<dbReference type="CDD" id="cd16926">
    <property type="entry name" value="HATPase_MutL-MLH-PMS-like"/>
    <property type="match status" value="1"/>
</dbReference>
<dbReference type="Gene3D" id="3.30.565.10">
    <property type="entry name" value="Histidine kinase-like ATPase, C-terminal domain"/>
    <property type="match status" value="1"/>
</dbReference>
<dbReference type="InterPro" id="IPR002099">
    <property type="entry name" value="MutL/Mlh/PMS"/>
</dbReference>
<reference evidence="8 9" key="1">
    <citation type="submission" date="2020-04" db="EMBL/GenBank/DDBJ databases">
        <title>Perkinsus chesapeaki whole genome sequence.</title>
        <authorList>
            <person name="Bogema D.R."/>
        </authorList>
    </citation>
    <scope>NUCLEOTIDE SEQUENCE [LARGE SCALE GENOMIC DNA]</scope>
    <source>
        <strain evidence="8">ATCC PRA-425</strain>
    </source>
</reference>
<dbReference type="GO" id="GO:0006298">
    <property type="term" value="P:mismatch repair"/>
    <property type="evidence" value="ECO:0007669"/>
    <property type="project" value="InterPro"/>
</dbReference>
<evidence type="ECO:0000256" key="1">
    <source>
        <dbReference type="ARBA" id="ARBA00004123"/>
    </source>
</evidence>
<comment type="caution">
    <text evidence="8">The sequence shown here is derived from an EMBL/GenBank/DDBJ whole genome shotgun (WGS) entry which is preliminary data.</text>
</comment>
<keyword evidence="9" id="KW-1185">Reference proteome</keyword>
<evidence type="ECO:0000256" key="2">
    <source>
        <dbReference type="ARBA" id="ARBA00006082"/>
    </source>
</evidence>
<dbReference type="InterPro" id="IPR014762">
    <property type="entry name" value="DNA_mismatch_repair_CS"/>
</dbReference>
<comment type="subcellular location">
    <subcellularLocation>
        <location evidence="1">Nucleus</location>
    </subcellularLocation>
</comment>
<feature type="domain" description="DNA mismatch repair protein S5" evidence="7">
    <location>
        <begin position="231"/>
        <end position="371"/>
    </location>
</feature>
<dbReference type="PROSITE" id="PS00058">
    <property type="entry name" value="DNA_MISMATCH_REPAIR_1"/>
    <property type="match status" value="1"/>
</dbReference>
<dbReference type="NCBIfam" id="TIGR00585">
    <property type="entry name" value="mutl"/>
    <property type="match status" value="1"/>
</dbReference>